<gene>
    <name evidence="1" type="ORF">SAMN05421642_1102</name>
</gene>
<keyword evidence="2" id="KW-1185">Reference proteome</keyword>
<protein>
    <submittedName>
        <fullName evidence="1">Uncharacterized protein</fullName>
    </submittedName>
</protein>
<dbReference type="EMBL" id="FZOW01000010">
    <property type="protein sequence ID" value="SNT14330.1"/>
    <property type="molecule type" value="Genomic_DNA"/>
</dbReference>
<dbReference type="AlphaFoldDB" id="A0A239K8N9"/>
<evidence type="ECO:0000313" key="2">
    <source>
        <dbReference type="Proteomes" id="UP000198327"/>
    </source>
</evidence>
<proteinExistence type="predicted"/>
<evidence type="ECO:0000313" key="1">
    <source>
        <dbReference type="EMBL" id="SNT14330.1"/>
    </source>
</evidence>
<organism evidence="1 2">
    <name type="scientific">Rhodococcoides kyotonense</name>
    <dbReference type="NCBI Taxonomy" id="398843"/>
    <lineage>
        <taxon>Bacteria</taxon>
        <taxon>Bacillati</taxon>
        <taxon>Actinomycetota</taxon>
        <taxon>Actinomycetes</taxon>
        <taxon>Mycobacteriales</taxon>
        <taxon>Nocardiaceae</taxon>
        <taxon>Rhodococcoides</taxon>
    </lineage>
</organism>
<reference evidence="2" key="1">
    <citation type="submission" date="2017-06" db="EMBL/GenBank/DDBJ databases">
        <authorList>
            <person name="Varghese N."/>
            <person name="Submissions S."/>
        </authorList>
    </citation>
    <scope>NUCLEOTIDE SEQUENCE [LARGE SCALE GENOMIC DNA]</scope>
    <source>
        <strain evidence="2">JCM 23211</strain>
    </source>
</reference>
<sequence>MITIGPRREFLYGYGSHLALDALGGALIVTRIAQHYTALAFEQVAQPRWFGDLKSLFDADAEISRFRRLGRGPGILEQNLESDMECVDAIGASAFRVLEGFANAI</sequence>
<name>A0A239K8N9_9NOCA</name>
<dbReference type="Proteomes" id="UP000198327">
    <property type="component" value="Unassembled WGS sequence"/>
</dbReference>
<accession>A0A239K8N9</accession>
<dbReference type="RefSeq" id="WP_245865851.1">
    <property type="nucleotide sequence ID" value="NZ_FZOW01000010.1"/>
</dbReference>